<feature type="signal peptide" evidence="2">
    <location>
        <begin position="1"/>
        <end position="24"/>
    </location>
</feature>
<evidence type="ECO:0000313" key="4">
    <source>
        <dbReference type="Proteomes" id="UP001168972"/>
    </source>
</evidence>
<feature type="chain" id="PRO_5041440071" evidence="2">
    <location>
        <begin position="25"/>
        <end position="264"/>
    </location>
</feature>
<reference evidence="3" key="2">
    <citation type="submission" date="2023-03" db="EMBL/GenBank/DDBJ databases">
        <authorList>
            <person name="Inwood S.N."/>
            <person name="Skelly J.G."/>
            <person name="Guhlin J."/>
            <person name="Harrop T.W.R."/>
            <person name="Goldson S.G."/>
            <person name="Dearden P.K."/>
        </authorList>
    </citation>
    <scope>NUCLEOTIDE SEQUENCE</scope>
    <source>
        <strain evidence="3">Lincoln</strain>
        <tissue evidence="3">Whole body</tissue>
    </source>
</reference>
<evidence type="ECO:0000313" key="3">
    <source>
        <dbReference type="EMBL" id="KAK0161258.1"/>
    </source>
</evidence>
<evidence type="ECO:0000256" key="2">
    <source>
        <dbReference type="SAM" id="SignalP"/>
    </source>
</evidence>
<name>A0AA39CBB8_MICHY</name>
<protein>
    <submittedName>
        <fullName evidence="3">Uncharacterized protein</fullName>
    </submittedName>
</protein>
<sequence>MKINTQTRIILLAFIYIPNVLVHANAINKINSVEKNMIVEDNSVKIKRESPVFNEDLSLQVNNMKLIKPAPEEIIHRLHILEKRNPVDTPESSEDEDNASNSNEQNMEGAAAHEPRPQTSGQEYLQMLREITGEPPSYRELYDAEGGEDNLNRPYPPSYNSIFHPEEADTWFDKWIEMTMDLEKFAEERTRESLFEKVFGKSNKKIRMEGDAVEAGPSGWTPQSASIERSQEDRSDELRTPPPYESIFNLKNNQLDGDSDEDSD</sequence>
<proteinExistence type="predicted"/>
<gene>
    <name evidence="3" type="ORF">PV327_009747</name>
</gene>
<dbReference type="EMBL" id="JAQQBR010001835">
    <property type="protein sequence ID" value="KAK0161258.1"/>
    <property type="molecule type" value="Genomic_DNA"/>
</dbReference>
<dbReference type="Proteomes" id="UP001168972">
    <property type="component" value="Unassembled WGS sequence"/>
</dbReference>
<reference evidence="3" key="1">
    <citation type="journal article" date="2023" name="bioRxiv">
        <title>Scaffold-level genome assemblies of two parasitoid biocontrol wasps reveal the parthenogenesis mechanism and an associated novel virus.</title>
        <authorList>
            <person name="Inwood S."/>
            <person name="Skelly J."/>
            <person name="Guhlin J."/>
            <person name="Harrop T."/>
            <person name="Goldson S."/>
            <person name="Dearden P."/>
        </authorList>
    </citation>
    <scope>NUCLEOTIDE SEQUENCE</scope>
    <source>
        <strain evidence="3">Lincoln</strain>
        <tissue evidence="3">Whole body</tissue>
    </source>
</reference>
<comment type="caution">
    <text evidence="3">The sequence shown here is derived from an EMBL/GenBank/DDBJ whole genome shotgun (WGS) entry which is preliminary data.</text>
</comment>
<feature type="compositionally biased region" description="Basic and acidic residues" evidence="1">
    <location>
        <begin position="229"/>
        <end position="239"/>
    </location>
</feature>
<evidence type="ECO:0000256" key="1">
    <source>
        <dbReference type="SAM" id="MobiDB-lite"/>
    </source>
</evidence>
<accession>A0AA39CBB8</accession>
<keyword evidence="2" id="KW-0732">Signal</keyword>
<feature type="region of interest" description="Disordered" evidence="1">
    <location>
        <begin position="208"/>
        <end position="264"/>
    </location>
</feature>
<organism evidence="3 4">
    <name type="scientific">Microctonus hyperodae</name>
    <name type="common">Parasitoid wasp</name>
    <dbReference type="NCBI Taxonomy" id="165561"/>
    <lineage>
        <taxon>Eukaryota</taxon>
        <taxon>Metazoa</taxon>
        <taxon>Ecdysozoa</taxon>
        <taxon>Arthropoda</taxon>
        <taxon>Hexapoda</taxon>
        <taxon>Insecta</taxon>
        <taxon>Pterygota</taxon>
        <taxon>Neoptera</taxon>
        <taxon>Endopterygota</taxon>
        <taxon>Hymenoptera</taxon>
        <taxon>Apocrita</taxon>
        <taxon>Ichneumonoidea</taxon>
        <taxon>Braconidae</taxon>
        <taxon>Euphorinae</taxon>
        <taxon>Microctonus</taxon>
    </lineage>
</organism>
<feature type="region of interest" description="Disordered" evidence="1">
    <location>
        <begin position="85"/>
        <end position="118"/>
    </location>
</feature>
<keyword evidence="4" id="KW-1185">Reference proteome</keyword>
<dbReference type="AlphaFoldDB" id="A0AA39CBB8"/>